<dbReference type="Proteomes" id="UP000242814">
    <property type="component" value="Unassembled WGS sequence"/>
</dbReference>
<protein>
    <submittedName>
        <fullName evidence="2">Uncharacterized protein</fullName>
    </submittedName>
</protein>
<feature type="region of interest" description="Disordered" evidence="1">
    <location>
        <begin position="42"/>
        <end position="66"/>
    </location>
</feature>
<name>A0A1D2JLJ6_PARBR</name>
<accession>A0A1D2JLJ6</accession>
<dbReference type="VEuPathDB" id="FungiDB:PABG_01379"/>
<feature type="region of interest" description="Disordered" evidence="1">
    <location>
        <begin position="1"/>
        <end position="23"/>
    </location>
</feature>
<dbReference type="EMBL" id="LZYO01000034">
    <property type="protein sequence ID" value="ODH41299.1"/>
    <property type="molecule type" value="Genomic_DNA"/>
</dbReference>
<proteinExistence type="predicted"/>
<organism evidence="2 3">
    <name type="scientific">Paracoccidioides brasiliensis</name>
    <dbReference type="NCBI Taxonomy" id="121759"/>
    <lineage>
        <taxon>Eukaryota</taxon>
        <taxon>Fungi</taxon>
        <taxon>Dikarya</taxon>
        <taxon>Ascomycota</taxon>
        <taxon>Pezizomycotina</taxon>
        <taxon>Eurotiomycetes</taxon>
        <taxon>Eurotiomycetidae</taxon>
        <taxon>Onygenales</taxon>
        <taxon>Ajellomycetaceae</taxon>
        <taxon>Paracoccidioides</taxon>
    </lineage>
</organism>
<evidence type="ECO:0000256" key="1">
    <source>
        <dbReference type="SAM" id="MobiDB-lite"/>
    </source>
</evidence>
<reference evidence="2 3" key="1">
    <citation type="submission" date="2016-06" db="EMBL/GenBank/DDBJ databases">
        <authorList>
            <person name="Kjaerup R.B."/>
            <person name="Dalgaard T.S."/>
            <person name="Juul-Madsen H.R."/>
        </authorList>
    </citation>
    <scope>NUCLEOTIDE SEQUENCE [LARGE SCALE GENOMIC DNA]</scope>
    <source>
        <strain evidence="2 3">Pb300</strain>
    </source>
</reference>
<dbReference type="AlphaFoldDB" id="A0A1D2JLJ6"/>
<gene>
    <name evidence="2" type="ORF">ACO22_01432</name>
</gene>
<evidence type="ECO:0000313" key="2">
    <source>
        <dbReference type="EMBL" id="ODH41299.1"/>
    </source>
</evidence>
<dbReference type="VEuPathDB" id="FungiDB:PADG_03974"/>
<comment type="caution">
    <text evidence="2">The sequence shown here is derived from an EMBL/GenBank/DDBJ whole genome shotgun (WGS) entry which is preliminary data.</text>
</comment>
<sequence length="129" mass="14364">MEGSPTSILEGHDSQMASGGSPIPRAEEAFLRFITSARRHELSWRPAPRNRSGHLRFKRGPEADQTDVNTDELLRVFEEDSDVTGSAFFDEDDVSWTMKENPVSQTTASQMPPTYSSLRLIPNISLTPA</sequence>
<evidence type="ECO:0000313" key="3">
    <source>
        <dbReference type="Proteomes" id="UP000242814"/>
    </source>
</evidence>